<protein>
    <submittedName>
        <fullName evidence="2">Uncharacterized protein</fullName>
    </submittedName>
</protein>
<evidence type="ECO:0000256" key="1">
    <source>
        <dbReference type="SAM" id="MobiDB-lite"/>
    </source>
</evidence>
<feature type="compositionally biased region" description="Low complexity" evidence="1">
    <location>
        <begin position="1"/>
        <end position="15"/>
    </location>
</feature>
<sequence length="275" mass="29641">MYPRSRAARRPAIAEPRPRPSGIGKDPRPFTSNPRNPPFTFPHPTPLSLGPAASPPLSRFLSACRSLFGALPSGSSPTTALRHPAKPQKSPLRVICDISLHALSHAAFVLTTLRPADSRHPRTHHPLQIGTALPLACVCVLAVRLGTSGPISPLTHLFLHPTSAASHKPTWPPKAHLQPGTLTQFLHTLGHRCLSCNLQPDAAQDRLPKTQPVSSRTKPAQKVGYQAAVSSYTSRRTAQVTARSPLTRIGGIQMTESPLSKHWQILTVTLDATSN</sequence>
<comment type="caution">
    <text evidence="2">The sequence shown here is derived from an EMBL/GenBank/DDBJ whole genome shotgun (WGS) entry which is preliminary data.</text>
</comment>
<name>A0ABR4F0G9_9PEZI</name>
<evidence type="ECO:0000313" key="2">
    <source>
        <dbReference type="EMBL" id="KAL2288144.1"/>
    </source>
</evidence>
<keyword evidence="3" id="KW-1185">Reference proteome</keyword>
<reference evidence="2 3" key="1">
    <citation type="submission" date="2024-03" db="EMBL/GenBank/DDBJ databases">
        <title>A high-quality draft genome sequence of Diaporthe vaccinii, a causative agent of upright dieback and viscid rot disease in cranberry plants.</title>
        <authorList>
            <person name="Sarrasin M."/>
            <person name="Lang B.F."/>
            <person name="Burger G."/>
        </authorList>
    </citation>
    <scope>NUCLEOTIDE SEQUENCE [LARGE SCALE GENOMIC DNA]</scope>
    <source>
        <strain evidence="2 3">IS7</strain>
    </source>
</reference>
<dbReference type="EMBL" id="JBAWTH010000017">
    <property type="protein sequence ID" value="KAL2288144.1"/>
    <property type="molecule type" value="Genomic_DNA"/>
</dbReference>
<organism evidence="2 3">
    <name type="scientific">Diaporthe vaccinii</name>
    <dbReference type="NCBI Taxonomy" id="105482"/>
    <lineage>
        <taxon>Eukaryota</taxon>
        <taxon>Fungi</taxon>
        <taxon>Dikarya</taxon>
        <taxon>Ascomycota</taxon>
        <taxon>Pezizomycotina</taxon>
        <taxon>Sordariomycetes</taxon>
        <taxon>Sordariomycetidae</taxon>
        <taxon>Diaporthales</taxon>
        <taxon>Diaporthaceae</taxon>
        <taxon>Diaporthe</taxon>
        <taxon>Diaporthe eres species complex</taxon>
    </lineage>
</organism>
<feature type="region of interest" description="Disordered" evidence="1">
    <location>
        <begin position="1"/>
        <end position="48"/>
    </location>
</feature>
<accession>A0ABR4F0G9</accession>
<feature type="compositionally biased region" description="Pro residues" evidence="1">
    <location>
        <begin position="35"/>
        <end position="45"/>
    </location>
</feature>
<proteinExistence type="predicted"/>
<dbReference type="Proteomes" id="UP001600888">
    <property type="component" value="Unassembled WGS sequence"/>
</dbReference>
<evidence type="ECO:0000313" key="3">
    <source>
        <dbReference type="Proteomes" id="UP001600888"/>
    </source>
</evidence>
<gene>
    <name evidence="2" type="ORF">FJTKL_04256</name>
</gene>